<dbReference type="SUPFAM" id="SSF56112">
    <property type="entry name" value="Protein kinase-like (PK-like)"/>
    <property type="match status" value="1"/>
</dbReference>
<gene>
    <name evidence="2" type="ORF">SAMN05216212_2223</name>
</gene>
<evidence type="ECO:0000259" key="1">
    <source>
        <dbReference type="Pfam" id="PF01636"/>
    </source>
</evidence>
<dbReference type="Gene3D" id="3.30.200.20">
    <property type="entry name" value="Phosphorylase Kinase, domain 1"/>
    <property type="match status" value="1"/>
</dbReference>
<dbReference type="PANTHER" id="PTHR40086:SF1">
    <property type="entry name" value="CELL CYCLE REGULATOR CCRZ"/>
    <property type="match status" value="1"/>
</dbReference>
<keyword evidence="3" id="KW-1185">Reference proteome</keyword>
<feature type="domain" description="Aminoglycoside phosphotransferase" evidence="1">
    <location>
        <begin position="26"/>
        <end position="222"/>
    </location>
</feature>
<dbReference type="AlphaFoldDB" id="A0A1G9BGA8"/>
<dbReference type="EMBL" id="FNFH01000004">
    <property type="protein sequence ID" value="SDK38230.1"/>
    <property type="molecule type" value="Genomic_DNA"/>
</dbReference>
<dbReference type="InterPro" id="IPR052077">
    <property type="entry name" value="CcrZ_PhaseVar_Mediator"/>
</dbReference>
<organism evidence="2 3">
    <name type="scientific">Microbulbifer yueqingensis</name>
    <dbReference type="NCBI Taxonomy" id="658219"/>
    <lineage>
        <taxon>Bacteria</taxon>
        <taxon>Pseudomonadati</taxon>
        <taxon>Pseudomonadota</taxon>
        <taxon>Gammaproteobacteria</taxon>
        <taxon>Cellvibrionales</taxon>
        <taxon>Microbulbiferaceae</taxon>
        <taxon>Microbulbifer</taxon>
    </lineage>
</organism>
<dbReference type="GO" id="GO:0016301">
    <property type="term" value="F:kinase activity"/>
    <property type="evidence" value="ECO:0007669"/>
    <property type="project" value="UniProtKB-KW"/>
</dbReference>
<evidence type="ECO:0000313" key="3">
    <source>
        <dbReference type="Proteomes" id="UP000199305"/>
    </source>
</evidence>
<dbReference type="InterPro" id="IPR002575">
    <property type="entry name" value="Aminoglycoside_PTrfase"/>
</dbReference>
<sequence>MSATTADIIPHDWARWSGIRPELIGQLSGGLTNRNYLLATGKERLVLRLNSDISTELDLDREAEASALHLADRAGLCAPVVHCDPARQYLVTRYLEGQAWCPDDEGALQKLADLLRKIHALPPIDAHLDIQGKVARYRESIDDRTEFGAELHVLHRHLEPHIERARSLSDGAVLCHNDLVPANLVVTGPDRLFAIDWEYAAMVDPFYDLAVIAEEHTLDERRCRLLLAEYLGCENVDNELQRLSHWRLIYRYLAVLWHAVQWSMGRHGTASVGEILGWARNLSRAASLSGGAGRR</sequence>
<keyword evidence="2" id="KW-0418">Kinase</keyword>
<dbReference type="InterPro" id="IPR011009">
    <property type="entry name" value="Kinase-like_dom_sf"/>
</dbReference>
<dbReference type="CDD" id="cd05151">
    <property type="entry name" value="ChoK-like"/>
    <property type="match status" value="1"/>
</dbReference>
<name>A0A1G9BGA8_9GAMM</name>
<keyword evidence="2" id="KW-0808">Transferase</keyword>
<dbReference type="PANTHER" id="PTHR40086">
    <property type="entry name" value="PHOSPHOTRANSFERASE YTMP-RELATED"/>
    <property type="match status" value="1"/>
</dbReference>
<evidence type="ECO:0000313" key="2">
    <source>
        <dbReference type="EMBL" id="SDK38230.1"/>
    </source>
</evidence>
<protein>
    <submittedName>
        <fullName evidence="2">Thiamine kinase</fullName>
    </submittedName>
</protein>
<dbReference type="Proteomes" id="UP000199305">
    <property type="component" value="Unassembled WGS sequence"/>
</dbReference>
<dbReference type="Gene3D" id="3.90.1200.10">
    <property type="match status" value="1"/>
</dbReference>
<reference evidence="3" key="1">
    <citation type="submission" date="2016-10" db="EMBL/GenBank/DDBJ databases">
        <authorList>
            <person name="Varghese N."/>
            <person name="Submissions S."/>
        </authorList>
    </citation>
    <scope>NUCLEOTIDE SEQUENCE [LARGE SCALE GENOMIC DNA]</scope>
    <source>
        <strain evidence="3">CGMCC 1.10658</strain>
    </source>
</reference>
<dbReference type="STRING" id="658219.SAMN05216212_2223"/>
<dbReference type="RefSeq" id="WP_175453093.1">
    <property type="nucleotide sequence ID" value="NZ_FNFH01000004.1"/>
</dbReference>
<dbReference type="Pfam" id="PF01636">
    <property type="entry name" value="APH"/>
    <property type="match status" value="1"/>
</dbReference>
<accession>A0A1G9BGA8</accession>
<proteinExistence type="predicted"/>